<dbReference type="STRING" id="232089.SAMN05443544_2079"/>
<proteinExistence type="predicted"/>
<dbReference type="CDD" id="cd05008">
    <property type="entry name" value="SIS_GlmS_GlmD_1"/>
    <property type="match status" value="1"/>
</dbReference>
<dbReference type="PROSITE" id="PS51464">
    <property type="entry name" value="SIS"/>
    <property type="match status" value="1"/>
</dbReference>
<dbReference type="EMBL" id="FSRJ01000002">
    <property type="protein sequence ID" value="SIN95214.1"/>
    <property type="molecule type" value="Genomic_DNA"/>
</dbReference>
<dbReference type="Gene3D" id="3.40.50.10490">
    <property type="entry name" value="Glucose-6-phosphate isomerase like protein, domain 1"/>
    <property type="match status" value="2"/>
</dbReference>
<reference evidence="5" key="1">
    <citation type="submission" date="2016-11" db="EMBL/GenBank/DDBJ databases">
        <authorList>
            <person name="Varghese N."/>
            <person name="Submissions S."/>
        </authorList>
    </citation>
    <scope>NUCLEOTIDE SEQUENCE [LARGE SCALE GENOMIC DNA]</scope>
    <source>
        <strain evidence="5">DSM 8595</strain>
    </source>
</reference>
<keyword evidence="4" id="KW-0413">Isomerase</keyword>
<name>A0A1N6FIZ0_9MICO</name>
<evidence type="ECO:0000256" key="1">
    <source>
        <dbReference type="ARBA" id="ARBA00022737"/>
    </source>
</evidence>
<evidence type="ECO:0000313" key="5">
    <source>
        <dbReference type="Proteomes" id="UP000184699"/>
    </source>
</evidence>
<organism evidence="4 5">
    <name type="scientific">Agromyces cerinus subsp. cerinus</name>
    <dbReference type="NCBI Taxonomy" id="232089"/>
    <lineage>
        <taxon>Bacteria</taxon>
        <taxon>Bacillati</taxon>
        <taxon>Actinomycetota</taxon>
        <taxon>Actinomycetes</taxon>
        <taxon>Micrococcales</taxon>
        <taxon>Microbacteriaceae</taxon>
        <taxon>Agromyces</taxon>
    </lineage>
</organism>
<sequence length="303" mass="32028">MTEHSTTAHTPAEHMSAELDSQPETWAKAESLRAEQALLPASGARIAVVGCGTSWFIAQSYAWLREAGGHGETDAFAASEAFVDRGYDAVVALTRSGTTTEVLQLVEGLRGRVRTVGVIGDASSPLVGLVDEAVLLPFADEQSVVQTRFATTALALFRASLGEDLSGAIADAERAVAEELAPELTGAEQYTFLGRGWSVGLAHEAALKMREASQSWTESYPSMEYRHGPIAIAAPGRVTWQFGPTPEGLAGDVAATGAHFEAGTLDPMAELVRAQRVSLARARAKGLDPDAPRNLTRSVILDA</sequence>
<dbReference type="PANTHER" id="PTHR10937">
    <property type="entry name" value="GLUCOSAMINE--FRUCTOSE-6-PHOSPHATE AMINOTRANSFERASE, ISOMERIZING"/>
    <property type="match status" value="1"/>
</dbReference>
<feature type="domain" description="SIS" evidence="3">
    <location>
        <begin position="34"/>
        <end position="173"/>
    </location>
</feature>
<dbReference type="SUPFAM" id="SSF53697">
    <property type="entry name" value="SIS domain"/>
    <property type="match status" value="1"/>
</dbReference>
<dbReference type="GO" id="GO:1901135">
    <property type="term" value="P:carbohydrate derivative metabolic process"/>
    <property type="evidence" value="ECO:0007669"/>
    <property type="project" value="InterPro"/>
</dbReference>
<dbReference type="AlphaFoldDB" id="A0A1N6FIZ0"/>
<feature type="region of interest" description="Disordered" evidence="2">
    <location>
        <begin position="1"/>
        <end position="20"/>
    </location>
</feature>
<protein>
    <submittedName>
        <fullName evidence="4">Fructoselysine-6-P-deglycase FrlB with duplicated sugar isomerase (SIS) domain</fullName>
    </submittedName>
</protein>
<dbReference type="InterPro" id="IPR046348">
    <property type="entry name" value="SIS_dom_sf"/>
</dbReference>
<dbReference type="InterPro" id="IPR035490">
    <property type="entry name" value="GlmS/FrlB_SIS"/>
</dbReference>
<dbReference type="CDD" id="cd05009">
    <property type="entry name" value="SIS_GlmS_GlmD_2"/>
    <property type="match status" value="1"/>
</dbReference>
<accession>A0A1N6FIZ0</accession>
<dbReference type="PANTHER" id="PTHR10937:SF4">
    <property type="entry name" value="GLUCOSAMINE-6-PHOSPHATE DEAMINASE"/>
    <property type="match status" value="1"/>
</dbReference>
<evidence type="ECO:0000256" key="2">
    <source>
        <dbReference type="SAM" id="MobiDB-lite"/>
    </source>
</evidence>
<dbReference type="GO" id="GO:0016853">
    <property type="term" value="F:isomerase activity"/>
    <property type="evidence" value="ECO:0007669"/>
    <property type="project" value="UniProtKB-KW"/>
</dbReference>
<keyword evidence="1" id="KW-0677">Repeat</keyword>
<evidence type="ECO:0000313" key="4">
    <source>
        <dbReference type="EMBL" id="SIN95214.1"/>
    </source>
</evidence>
<dbReference type="GO" id="GO:0097367">
    <property type="term" value="F:carbohydrate derivative binding"/>
    <property type="evidence" value="ECO:0007669"/>
    <property type="project" value="InterPro"/>
</dbReference>
<gene>
    <name evidence="4" type="ORF">SAMN05443544_2079</name>
</gene>
<evidence type="ECO:0000259" key="3">
    <source>
        <dbReference type="PROSITE" id="PS51464"/>
    </source>
</evidence>
<dbReference type="Proteomes" id="UP000184699">
    <property type="component" value="Unassembled WGS sequence"/>
</dbReference>
<dbReference type="InterPro" id="IPR035466">
    <property type="entry name" value="GlmS/AgaS_SIS"/>
</dbReference>
<dbReference type="InterPro" id="IPR001347">
    <property type="entry name" value="SIS_dom"/>
</dbReference>
<keyword evidence="5" id="KW-1185">Reference proteome</keyword>